<keyword evidence="4" id="KW-1185">Reference proteome</keyword>
<dbReference type="InterPro" id="IPR003615">
    <property type="entry name" value="HNH_nuc"/>
</dbReference>
<dbReference type="SMART" id="SM00507">
    <property type="entry name" value="HNHc"/>
    <property type="match status" value="1"/>
</dbReference>
<dbReference type="GO" id="GO:0004519">
    <property type="term" value="F:endonuclease activity"/>
    <property type="evidence" value="ECO:0007669"/>
    <property type="project" value="InterPro"/>
</dbReference>
<dbReference type="Proteomes" id="UP001142462">
    <property type="component" value="Unassembled WGS sequence"/>
</dbReference>
<evidence type="ECO:0000256" key="1">
    <source>
        <dbReference type="ARBA" id="ARBA00023450"/>
    </source>
</evidence>
<evidence type="ECO:0000313" key="3">
    <source>
        <dbReference type="EMBL" id="GLJ62696.1"/>
    </source>
</evidence>
<feature type="domain" description="HNH nuclease" evidence="2">
    <location>
        <begin position="355"/>
        <end position="405"/>
    </location>
</feature>
<evidence type="ECO:0000259" key="2">
    <source>
        <dbReference type="SMART" id="SM00507"/>
    </source>
</evidence>
<protein>
    <recommendedName>
        <fullName evidence="2">HNH nuclease domain-containing protein</fullName>
    </recommendedName>
</protein>
<dbReference type="Pfam" id="PF01844">
    <property type="entry name" value="HNH"/>
    <property type="match status" value="1"/>
</dbReference>
<name>A0A9W6LXP4_9MICO</name>
<comment type="similarity">
    <text evidence="1">Belongs to the Rv1128c/1148c/1588c/1702c/1945/3466 family.</text>
</comment>
<dbReference type="CDD" id="cd00085">
    <property type="entry name" value="HNHc"/>
    <property type="match status" value="1"/>
</dbReference>
<evidence type="ECO:0000313" key="4">
    <source>
        <dbReference type="Proteomes" id="UP001142462"/>
    </source>
</evidence>
<sequence>MTSALSESLAALRADVADLDVDGLAPDELRALTDVLGALRRSVDASLAAASGEIARQSRRELGKDGFARRQGYSSPGTLLSATTGVTTGEAARLMRVGEAIAPRMSLVGERLPAKHPHVAEALRSGALGLAAAEAIVGMLDRVAVRAGTAACDEMESILVAQAPGLTSDELRRLLLDAEMRLDPDGAEDREQDRRDRRMLAWRTERDGSVSFTGRADPETAAPIVALLDGMVTQRMRANEHEPDEARRDRRTRLQMQIDILADVARHALGCTAIPTRPIATMVVRMDYDTFRAALDEQNGDASGGGMATIDGIEQPVTAKAVRRMAVDAQIIPCVLGGKSEILDLGRRERLFTPKQKLAISIRDEGCAFCGAPPGHAVVHHIEWWSRGGRTDLDNGILLCVACHHRIHDDGWDIRIEGAGVDAVPWFIPPPWLDHTRTPRRGGPTRYRVAC</sequence>
<reference evidence="3" key="1">
    <citation type="journal article" date="2014" name="Int. J. Syst. Evol. Microbiol.">
        <title>Complete genome sequence of Corynebacterium casei LMG S-19264T (=DSM 44701T), isolated from a smear-ripened cheese.</title>
        <authorList>
            <consortium name="US DOE Joint Genome Institute (JGI-PGF)"/>
            <person name="Walter F."/>
            <person name="Albersmeier A."/>
            <person name="Kalinowski J."/>
            <person name="Ruckert C."/>
        </authorList>
    </citation>
    <scope>NUCLEOTIDE SEQUENCE</scope>
    <source>
        <strain evidence="3">VKM Ac-1020</strain>
    </source>
</reference>
<dbReference type="GO" id="GO:0008270">
    <property type="term" value="F:zinc ion binding"/>
    <property type="evidence" value="ECO:0007669"/>
    <property type="project" value="InterPro"/>
</dbReference>
<gene>
    <name evidence="3" type="ORF">GCM10017576_28270</name>
</gene>
<comment type="caution">
    <text evidence="3">The sequence shown here is derived from an EMBL/GenBank/DDBJ whole genome shotgun (WGS) entry which is preliminary data.</text>
</comment>
<dbReference type="InterPro" id="IPR002711">
    <property type="entry name" value="HNH"/>
</dbReference>
<dbReference type="InterPro" id="IPR003870">
    <property type="entry name" value="DUF222"/>
</dbReference>
<dbReference type="AlphaFoldDB" id="A0A9W6LXP4"/>
<dbReference type="Gene3D" id="1.10.30.50">
    <property type="match status" value="1"/>
</dbReference>
<dbReference type="EMBL" id="BSEJ01000016">
    <property type="protein sequence ID" value="GLJ62696.1"/>
    <property type="molecule type" value="Genomic_DNA"/>
</dbReference>
<organism evidence="3 4">
    <name type="scientific">Microbacterium barkeri</name>
    <dbReference type="NCBI Taxonomy" id="33917"/>
    <lineage>
        <taxon>Bacteria</taxon>
        <taxon>Bacillati</taxon>
        <taxon>Actinomycetota</taxon>
        <taxon>Actinomycetes</taxon>
        <taxon>Micrococcales</taxon>
        <taxon>Microbacteriaceae</taxon>
        <taxon>Microbacterium</taxon>
    </lineage>
</organism>
<accession>A0A9W6LXP4</accession>
<reference evidence="3" key="2">
    <citation type="submission" date="2023-01" db="EMBL/GenBank/DDBJ databases">
        <authorList>
            <person name="Sun Q."/>
            <person name="Evtushenko L."/>
        </authorList>
    </citation>
    <scope>NUCLEOTIDE SEQUENCE</scope>
    <source>
        <strain evidence="3">VKM Ac-1020</strain>
    </source>
</reference>
<dbReference type="GO" id="GO:0003676">
    <property type="term" value="F:nucleic acid binding"/>
    <property type="evidence" value="ECO:0007669"/>
    <property type="project" value="InterPro"/>
</dbReference>
<dbReference type="Pfam" id="PF02720">
    <property type="entry name" value="DUF222"/>
    <property type="match status" value="1"/>
</dbReference>
<proteinExistence type="inferred from homology"/>